<dbReference type="GO" id="GO:0016491">
    <property type="term" value="F:oxidoreductase activity"/>
    <property type="evidence" value="ECO:0007669"/>
    <property type="project" value="UniProtKB-KW"/>
</dbReference>
<dbReference type="Gene3D" id="3.40.50.720">
    <property type="entry name" value="NAD(P)-binding Rossmann-like Domain"/>
    <property type="match status" value="1"/>
</dbReference>
<dbReference type="InterPro" id="IPR036291">
    <property type="entry name" value="NAD(P)-bd_dom_sf"/>
</dbReference>
<evidence type="ECO:0000313" key="4">
    <source>
        <dbReference type="Proteomes" id="UP000051913"/>
    </source>
</evidence>
<keyword evidence="1" id="KW-0560">Oxidoreductase</keyword>
<evidence type="ECO:0000313" key="3">
    <source>
        <dbReference type="EMBL" id="KRR11565.1"/>
    </source>
</evidence>
<dbReference type="InterPro" id="IPR051267">
    <property type="entry name" value="STEAP_metalloreductase"/>
</dbReference>
<dbReference type="SUPFAM" id="SSF51735">
    <property type="entry name" value="NAD(P)-binding Rossmann-fold domains"/>
    <property type="match status" value="1"/>
</dbReference>
<comment type="caution">
    <text evidence="3">The sequence shown here is derived from an EMBL/GenBank/DDBJ whole genome shotgun (WGS) entry which is preliminary data.</text>
</comment>
<evidence type="ECO:0000259" key="2">
    <source>
        <dbReference type="Pfam" id="PF03807"/>
    </source>
</evidence>
<accession>A0A0R3M1W6</accession>
<dbReference type="EMBL" id="LLXX01000038">
    <property type="protein sequence ID" value="KRR11565.1"/>
    <property type="molecule type" value="Genomic_DNA"/>
</dbReference>
<proteinExistence type="predicted"/>
<keyword evidence="4" id="KW-1185">Reference proteome</keyword>
<protein>
    <recommendedName>
        <fullName evidence="2">Pyrroline-5-carboxylate reductase catalytic N-terminal domain-containing protein</fullName>
    </recommendedName>
</protein>
<sequence>MTSYSIIGAGATGTALAQQFSRKNIRVKIANTRGRESLSDLTATLGNNVEATSTQDALKADVVILAVPFDRVPDAVRQAATWDNRIVVDATNAIKFPEFLPRDLCGRLSTEIVAEALPGARVVKGFNTLPAAILARVPDDHGRRVIFLAGNNSPANAEVAALASALGYAPIVLGSLNEGKHAQFGGALMVHDLTSHG</sequence>
<evidence type="ECO:0000256" key="1">
    <source>
        <dbReference type="ARBA" id="ARBA00023002"/>
    </source>
</evidence>
<dbReference type="InterPro" id="IPR028939">
    <property type="entry name" value="P5C_Rdtase_cat_N"/>
</dbReference>
<gene>
    <name evidence="3" type="ORF">CP49_18215</name>
</gene>
<reference evidence="3 4" key="1">
    <citation type="submission" date="2014-03" db="EMBL/GenBank/DDBJ databases">
        <title>Bradyrhizobium valentinum sp. nov., isolated from effective nodules of Lupinus mariae-josephae, a lupine endemic of basic-lime soils in Eastern Spain.</title>
        <authorList>
            <person name="Duran D."/>
            <person name="Rey L."/>
            <person name="Navarro A."/>
            <person name="Busquets A."/>
            <person name="Imperial J."/>
            <person name="Ruiz-Argueso T."/>
        </authorList>
    </citation>
    <scope>NUCLEOTIDE SEQUENCE [LARGE SCALE GENOMIC DNA]</scope>
    <source>
        <strain evidence="3 4">LmjM3</strain>
    </source>
</reference>
<dbReference type="PANTHER" id="PTHR14239">
    <property type="entry name" value="DUDULIN-RELATED"/>
    <property type="match status" value="1"/>
</dbReference>
<dbReference type="STRING" id="1518501.CQ10_40910"/>
<name>A0A0R3M1W6_9BRAD</name>
<feature type="domain" description="Pyrroline-5-carboxylate reductase catalytic N-terminal" evidence="2">
    <location>
        <begin position="5"/>
        <end position="92"/>
    </location>
</feature>
<dbReference type="RefSeq" id="WP_057849595.1">
    <property type="nucleotide sequence ID" value="NZ_LLXX01000038.1"/>
</dbReference>
<dbReference type="Pfam" id="PF03807">
    <property type="entry name" value="F420_oxidored"/>
    <property type="match status" value="1"/>
</dbReference>
<dbReference type="Proteomes" id="UP000051913">
    <property type="component" value="Unassembled WGS sequence"/>
</dbReference>
<dbReference type="AlphaFoldDB" id="A0A0R3M1W6"/>
<organism evidence="3 4">
    <name type="scientific">Bradyrhizobium valentinum</name>
    <dbReference type="NCBI Taxonomy" id="1518501"/>
    <lineage>
        <taxon>Bacteria</taxon>
        <taxon>Pseudomonadati</taxon>
        <taxon>Pseudomonadota</taxon>
        <taxon>Alphaproteobacteria</taxon>
        <taxon>Hyphomicrobiales</taxon>
        <taxon>Nitrobacteraceae</taxon>
        <taxon>Bradyrhizobium</taxon>
    </lineage>
</organism>